<name>A0ABN7UZQ8_GIGMA</name>
<comment type="caution">
    <text evidence="2">The sequence shown here is derived from an EMBL/GenBank/DDBJ whole genome shotgun (WGS) entry which is preliminary data.</text>
</comment>
<evidence type="ECO:0000313" key="2">
    <source>
        <dbReference type="EMBL" id="CAG8695933.1"/>
    </source>
</evidence>
<feature type="non-terminal residue" evidence="2">
    <location>
        <position position="1"/>
    </location>
</feature>
<organism evidence="2 3">
    <name type="scientific">Gigaspora margarita</name>
    <dbReference type="NCBI Taxonomy" id="4874"/>
    <lineage>
        <taxon>Eukaryota</taxon>
        <taxon>Fungi</taxon>
        <taxon>Fungi incertae sedis</taxon>
        <taxon>Mucoromycota</taxon>
        <taxon>Glomeromycotina</taxon>
        <taxon>Glomeromycetes</taxon>
        <taxon>Diversisporales</taxon>
        <taxon>Gigasporaceae</taxon>
        <taxon>Gigaspora</taxon>
    </lineage>
</organism>
<dbReference type="InterPro" id="IPR011009">
    <property type="entry name" value="Kinase-like_dom_sf"/>
</dbReference>
<evidence type="ECO:0000259" key="1">
    <source>
        <dbReference type="Pfam" id="PF07714"/>
    </source>
</evidence>
<accession>A0ABN7UZQ8</accession>
<dbReference type="Proteomes" id="UP000789901">
    <property type="component" value="Unassembled WGS sequence"/>
</dbReference>
<keyword evidence="3" id="KW-1185">Reference proteome</keyword>
<dbReference type="Pfam" id="PF07714">
    <property type="entry name" value="PK_Tyr_Ser-Thr"/>
    <property type="match status" value="1"/>
</dbReference>
<feature type="domain" description="Serine-threonine/tyrosine-protein kinase catalytic" evidence="1">
    <location>
        <begin position="133"/>
        <end position="199"/>
    </location>
</feature>
<protein>
    <submittedName>
        <fullName evidence="2">20638_t:CDS:1</fullName>
    </submittedName>
</protein>
<evidence type="ECO:0000313" key="3">
    <source>
        <dbReference type="Proteomes" id="UP000789901"/>
    </source>
</evidence>
<proteinExistence type="predicted"/>
<dbReference type="SUPFAM" id="SSF56112">
    <property type="entry name" value="Protein kinase-like (PK-like)"/>
    <property type="match status" value="1"/>
</dbReference>
<sequence>YVNIRVGNSCLQLFPGGLAGLLVSVKTCSTLKKEKSSLALNDNICRQIVSQAKSDQYFQKSRWIMTHELRVTVRDISLYLHTSREKLKTFNSFEHARRLGKANRKSWNKRLPTVYLRRSFRSTADSRERIDPNTYMTILEYVDGGTLRQYLEQIFNKMKWNDKLYLAKQIKVFTVHDNNIIHGNLNSENIFIHKGIIKINSLSSQKSEVIGTPRKYSLIHQDCWCHDANKRPSIQYVVAHLNKIVIVEEFEEYAMEEDGSNLLQLFITLFNTTTNSMQIINGLFNHFEIHQIDPSFIFNQFAYQYYNFSMIGYFHEHGIGTDVDYNKAFWMYKLSSEIDIKNILKNNLNNLSLLDNFNVNNYIIGKFLLDYYIRLEKVLIWINLLHLNYV</sequence>
<reference evidence="2 3" key="1">
    <citation type="submission" date="2021-06" db="EMBL/GenBank/DDBJ databases">
        <authorList>
            <person name="Kallberg Y."/>
            <person name="Tangrot J."/>
            <person name="Rosling A."/>
        </authorList>
    </citation>
    <scope>NUCLEOTIDE SEQUENCE [LARGE SCALE GENOMIC DNA]</scope>
    <source>
        <strain evidence="2 3">120-4 pot B 10/14</strain>
    </source>
</reference>
<dbReference type="InterPro" id="IPR001245">
    <property type="entry name" value="Ser-Thr/Tyr_kinase_cat_dom"/>
</dbReference>
<dbReference type="EMBL" id="CAJVQB010007030">
    <property type="protein sequence ID" value="CAG8695933.1"/>
    <property type="molecule type" value="Genomic_DNA"/>
</dbReference>
<gene>
    <name evidence="2" type="ORF">GMARGA_LOCUS11810</name>
</gene>
<dbReference type="Gene3D" id="1.10.510.10">
    <property type="entry name" value="Transferase(Phosphotransferase) domain 1"/>
    <property type="match status" value="1"/>
</dbReference>